<reference evidence="1" key="1">
    <citation type="submission" date="2019-04" db="EMBL/GenBank/DDBJ databases">
        <authorList>
            <consortium name="Science for Life Laboratories"/>
        </authorList>
    </citation>
    <scope>NUCLEOTIDE SEQUENCE</scope>
    <source>
        <strain evidence="1">MBLW1</strain>
    </source>
</reference>
<proteinExistence type="predicted"/>
<gene>
    <name evidence="1" type="ORF">GMBLW1_27820</name>
</gene>
<dbReference type="EMBL" id="LR593887">
    <property type="protein sequence ID" value="VTR97782.1"/>
    <property type="molecule type" value="Genomic_DNA"/>
</dbReference>
<protein>
    <submittedName>
        <fullName evidence="1">Uncharacterized protein</fullName>
    </submittedName>
</protein>
<dbReference type="Proteomes" id="UP000464378">
    <property type="component" value="Chromosome"/>
</dbReference>
<dbReference type="KEGG" id="tim:GMBLW1_27820"/>
<evidence type="ECO:0000313" key="1">
    <source>
        <dbReference type="EMBL" id="VIP01178.1"/>
    </source>
</evidence>
<evidence type="ECO:0000313" key="2">
    <source>
        <dbReference type="Proteomes" id="UP000464378"/>
    </source>
</evidence>
<sequence>MLKPFFCGDDFDGVAVKVAHDRSPSPSRVFGPIHQRCAQVTKRWYECIDRVHMKSDSDIGRWSLTRTDRIQLENEAVAPRCVVFWTTPVSFEGEPQAECLIERNGSMDIRRPQDQQIGDG</sequence>
<name>A0A6C2YI14_9BACT</name>
<dbReference type="EMBL" id="LR586016">
    <property type="protein sequence ID" value="VIP01178.1"/>
    <property type="molecule type" value="Genomic_DNA"/>
</dbReference>
<keyword evidence="2" id="KW-1185">Reference proteome</keyword>
<accession>A0A6C2YI14</accession>
<dbReference type="AlphaFoldDB" id="A0A6C2YI14"/>
<dbReference type="InParanoid" id="A0A6C2YI14"/>
<organism evidence="1">
    <name type="scientific">Tuwongella immobilis</name>
    <dbReference type="NCBI Taxonomy" id="692036"/>
    <lineage>
        <taxon>Bacteria</taxon>
        <taxon>Pseudomonadati</taxon>
        <taxon>Planctomycetota</taxon>
        <taxon>Planctomycetia</taxon>
        <taxon>Gemmatales</taxon>
        <taxon>Gemmataceae</taxon>
        <taxon>Tuwongella</taxon>
    </lineage>
</organism>